<dbReference type="SUPFAM" id="SSF52540">
    <property type="entry name" value="P-loop containing nucleoside triphosphate hydrolases"/>
    <property type="match status" value="1"/>
</dbReference>
<comment type="caution">
    <text evidence="5">The sequence shown here is derived from an EMBL/GenBank/DDBJ whole genome shotgun (WGS) entry which is preliminary data.</text>
</comment>
<dbReference type="Pfam" id="PF24883">
    <property type="entry name" value="NPHP3_N"/>
    <property type="match status" value="1"/>
</dbReference>
<feature type="repeat" description="TPR" evidence="2">
    <location>
        <begin position="1005"/>
        <end position="1038"/>
    </location>
</feature>
<evidence type="ECO:0000256" key="2">
    <source>
        <dbReference type="PROSITE-ProRule" id="PRU00339"/>
    </source>
</evidence>
<dbReference type="RefSeq" id="XP_062760931.1">
    <property type="nucleotide sequence ID" value="XM_062900807.1"/>
</dbReference>
<dbReference type="GO" id="GO:0003824">
    <property type="term" value="F:catalytic activity"/>
    <property type="evidence" value="ECO:0007669"/>
    <property type="project" value="InterPro"/>
</dbReference>
<dbReference type="GO" id="GO:0009116">
    <property type="term" value="P:nucleoside metabolic process"/>
    <property type="evidence" value="ECO:0007669"/>
    <property type="project" value="InterPro"/>
</dbReference>
<proteinExistence type="predicted"/>
<name>A0AAE1ILL0_9HYPO</name>
<keyword evidence="2" id="KW-0802">TPR repeat</keyword>
<dbReference type="Gene3D" id="3.40.50.300">
    <property type="entry name" value="P-loop containing nucleotide triphosphate hydrolases"/>
    <property type="match status" value="1"/>
</dbReference>
<accession>A0AAE1ILL0</accession>
<dbReference type="PANTHER" id="PTHR46082:SF11">
    <property type="entry name" value="AAA+ ATPASE DOMAIN-CONTAINING PROTEIN-RELATED"/>
    <property type="match status" value="1"/>
</dbReference>
<evidence type="ECO:0000256" key="1">
    <source>
        <dbReference type="ARBA" id="ARBA00022737"/>
    </source>
</evidence>
<dbReference type="Gene3D" id="3.40.50.1580">
    <property type="entry name" value="Nucleoside phosphorylase domain"/>
    <property type="match status" value="1"/>
</dbReference>
<feature type="domain" description="Nucleoside phosphorylase" evidence="3">
    <location>
        <begin position="13"/>
        <end position="309"/>
    </location>
</feature>
<dbReference type="Gene3D" id="1.25.40.10">
    <property type="entry name" value="Tetratricopeptide repeat domain"/>
    <property type="match status" value="1"/>
</dbReference>
<dbReference type="PROSITE" id="PS50005">
    <property type="entry name" value="TPR"/>
    <property type="match status" value="1"/>
</dbReference>
<dbReference type="Pfam" id="PF01048">
    <property type="entry name" value="PNP_UDP_1"/>
    <property type="match status" value="1"/>
</dbReference>
<evidence type="ECO:0000259" key="3">
    <source>
        <dbReference type="Pfam" id="PF01048"/>
    </source>
</evidence>
<dbReference type="InterPro" id="IPR000845">
    <property type="entry name" value="Nucleoside_phosphorylase_d"/>
</dbReference>
<dbReference type="InterPro" id="IPR019734">
    <property type="entry name" value="TPR_rpt"/>
</dbReference>
<dbReference type="InterPro" id="IPR053137">
    <property type="entry name" value="NLR-like"/>
</dbReference>
<dbReference type="InterPro" id="IPR027417">
    <property type="entry name" value="P-loop_NTPase"/>
</dbReference>
<dbReference type="InterPro" id="IPR035994">
    <property type="entry name" value="Nucleoside_phosphorylase_sf"/>
</dbReference>
<organism evidence="5 6">
    <name type="scientific">Trichoderma aggressivum f. europaeum</name>
    <dbReference type="NCBI Taxonomy" id="173218"/>
    <lineage>
        <taxon>Eukaryota</taxon>
        <taxon>Fungi</taxon>
        <taxon>Dikarya</taxon>
        <taxon>Ascomycota</taxon>
        <taxon>Pezizomycotina</taxon>
        <taxon>Sordariomycetes</taxon>
        <taxon>Hypocreomycetidae</taxon>
        <taxon>Hypocreales</taxon>
        <taxon>Hypocreaceae</taxon>
        <taxon>Trichoderma</taxon>
    </lineage>
</organism>
<evidence type="ECO:0000313" key="6">
    <source>
        <dbReference type="Proteomes" id="UP001273209"/>
    </source>
</evidence>
<dbReference type="GeneID" id="87920269"/>
<evidence type="ECO:0008006" key="7">
    <source>
        <dbReference type="Google" id="ProtNLM"/>
    </source>
</evidence>
<dbReference type="Proteomes" id="UP001273209">
    <property type="component" value="Unassembled WGS sequence"/>
</dbReference>
<evidence type="ECO:0000259" key="4">
    <source>
        <dbReference type="Pfam" id="PF24883"/>
    </source>
</evidence>
<evidence type="ECO:0000313" key="5">
    <source>
        <dbReference type="EMBL" id="KAK4085591.1"/>
    </source>
</evidence>
<dbReference type="SUPFAM" id="SSF48452">
    <property type="entry name" value="TPR-like"/>
    <property type="match status" value="2"/>
</dbReference>
<protein>
    <recommendedName>
        <fullName evidence="7">Nucleoside phosphorylase domain-containing protein</fullName>
    </recommendedName>
</protein>
<feature type="domain" description="Nephrocystin 3-like N-terminal" evidence="4">
    <location>
        <begin position="391"/>
        <end position="567"/>
    </location>
</feature>
<dbReference type="InterPro" id="IPR011990">
    <property type="entry name" value="TPR-like_helical_dom_sf"/>
</dbReference>
<sequence>MQRSPYSNDEYTIGWISALHEEFMLAMAMLDEEHGRPQSTPRDDTNAYHLGKIGEHNITMACLSGGQMGTGPAAIVAENMRRTFKNIKFALLVGIGGGVPGEKKDIRLGDIVVSYPNGTYTGVVQYDYGKLNGSGDIERKDWFCAPAPKILATVDLLKAYHSRPKNPRNNIPGILNELGEQYTYPEEHATPDLLFEAECDHNIGAETCDSCDKEALVQRRVRNSASTPHIHYGIIASGSMVVRNGVERNKIDSRYANTIFCFDMEAAGLMNNFPCLIIRGISDYSDSHKNDQWRKRAAAVASAYAKELISLIEPSDVEMLPPIASRVLNSIFENIANIDENTAENTRLRRNAENEARKRDLNDQQIRCERWLNPPNVRQIHQERVEARLAGTCDWIWSHTTFINWKSLSTPSPLDGLLCICGPPGCGKSILASHIADHLREDGAYVLFFAFVGMNASHLKLDGKLDDFVRSLLSQLLQILPEGQAIRIVSNLMLKGQATSFDLWTAFSMIADTFITKPIYCIVDGVDESGNIVNGVDESINIVHRLVQKLLGFLQTHSSVRFIILGRSHVFHSYDSIKHKIEVDSILTEHDLDLVIETGIADSKVLDTPDLRTEVRKTLTEQSEGNFLWIKLMFGHLNGSVGVADALEKLHNLPRDIQTAYESLLSGLISGLNRSELNLAQKTFAFIIVARRPLRIEEFQYLFAENAMSASKSRKHPIEHYIPRPDRKILDVCGGLVSIMDGHLRLVHFSVMEFLTRPESEWESCEAQLFRVSLEQAHSWVAAASIEYLEMCYYSSQTHDWSKFAELDKHNQLLSYVSRYFTIHITQSDIKPDFITAKINKFLNSDRCVPWIEHFAMEMFDNESLHSFVDDFEVFISWLGDDEHSLELSRRVSACLNHEMERRSQQYGDTDFRTERIRLFLTLMQDESTWNSPQAVEPSLVGSVRIPTDMSPILQILRHEAPLSRELKANLCLKMQIYLRKAKQLADPLQIIFRILLDNASNMPIYALLAIGQFYREIRQFEQALKIYFAALDKVEEKETPLKYYVLRQIGYIYTCLNQYDEALEYDIEAHAGREEILGPEHKDTLMSLHDIGCDYRDLGEPYKALEYDRKAHAGREKILGPKHKHTLLSLNDTGCDYYDLGEYDKAIEYFTKAHAGREKILGPEHKDTLMTLHNIGSAYSGLGEYDKAVEYLTKPSLCLREARAL</sequence>
<dbReference type="InterPro" id="IPR056884">
    <property type="entry name" value="NPHP3-like_N"/>
</dbReference>
<keyword evidence="1" id="KW-0677">Repeat</keyword>
<gene>
    <name evidence="5" type="ORF">Triagg1_581</name>
</gene>
<keyword evidence="6" id="KW-1185">Reference proteome</keyword>
<dbReference type="EMBL" id="JAWRVG010000001">
    <property type="protein sequence ID" value="KAK4085591.1"/>
    <property type="molecule type" value="Genomic_DNA"/>
</dbReference>
<dbReference type="PANTHER" id="PTHR46082">
    <property type="entry name" value="ATP/GTP-BINDING PROTEIN-RELATED"/>
    <property type="match status" value="1"/>
</dbReference>
<dbReference type="SMART" id="SM00028">
    <property type="entry name" value="TPR"/>
    <property type="match status" value="4"/>
</dbReference>
<reference evidence="5" key="1">
    <citation type="submission" date="2023-11" db="EMBL/GenBank/DDBJ databases">
        <title>The genome sequences of three competitors of mushroom-forming fungi.</title>
        <authorList>
            <person name="Beijen E."/>
            <person name="Ohm R.A."/>
        </authorList>
    </citation>
    <scope>NUCLEOTIDE SEQUENCE</scope>
    <source>
        <strain evidence="5">CBS 100526</strain>
    </source>
</reference>
<dbReference type="AlphaFoldDB" id="A0AAE1ILL0"/>
<dbReference type="Pfam" id="PF13176">
    <property type="entry name" value="TPR_7"/>
    <property type="match status" value="1"/>
</dbReference>
<dbReference type="SUPFAM" id="SSF53167">
    <property type="entry name" value="Purine and uridine phosphorylases"/>
    <property type="match status" value="1"/>
</dbReference>
<dbReference type="Pfam" id="PF13424">
    <property type="entry name" value="TPR_12"/>
    <property type="match status" value="2"/>
</dbReference>